<keyword evidence="3" id="KW-1185">Reference proteome</keyword>
<feature type="compositionally biased region" description="Basic residues" evidence="1">
    <location>
        <begin position="143"/>
        <end position="166"/>
    </location>
</feature>
<name>A0ABR1AUV3_POLSC</name>
<evidence type="ECO:0000313" key="3">
    <source>
        <dbReference type="Proteomes" id="UP001359485"/>
    </source>
</evidence>
<feature type="region of interest" description="Disordered" evidence="1">
    <location>
        <begin position="78"/>
        <end position="166"/>
    </location>
</feature>
<proteinExistence type="predicted"/>
<reference evidence="2 3" key="1">
    <citation type="submission" date="2023-09" db="EMBL/GenBank/DDBJ databases">
        <title>Genomes of two closely related lineages of the louse Polyplax serrata with different host specificities.</title>
        <authorList>
            <person name="Martinu J."/>
            <person name="Tarabai H."/>
            <person name="Stefka J."/>
            <person name="Hypsa V."/>
        </authorList>
    </citation>
    <scope>NUCLEOTIDE SEQUENCE [LARGE SCALE GENOMIC DNA]</scope>
    <source>
        <strain evidence="2">98ZLc_SE</strain>
    </source>
</reference>
<comment type="caution">
    <text evidence="2">The sequence shown here is derived from an EMBL/GenBank/DDBJ whole genome shotgun (WGS) entry which is preliminary data.</text>
</comment>
<feature type="compositionally biased region" description="Basic residues" evidence="1">
    <location>
        <begin position="90"/>
        <end position="102"/>
    </location>
</feature>
<dbReference type="EMBL" id="JAWJWF010000045">
    <property type="protein sequence ID" value="KAK6627712.1"/>
    <property type="molecule type" value="Genomic_DNA"/>
</dbReference>
<feature type="compositionally biased region" description="Basic and acidic residues" evidence="1">
    <location>
        <begin position="114"/>
        <end position="129"/>
    </location>
</feature>
<evidence type="ECO:0000256" key="1">
    <source>
        <dbReference type="SAM" id="MobiDB-lite"/>
    </source>
</evidence>
<evidence type="ECO:0000313" key="2">
    <source>
        <dbReference type="EMBL" id="KAK6627712.1"/>
    </source>
</evidence>
<accession>A0ABR1AUV3</accession>
<gene>
    <name evidence="2" type="ORF">RUM44_010191</name>
</gene>
<sequence length="166" mass="19094">MNTNPQEKHFHRNVSNSMRAFMFFPHTRRKKLVNDTVNLRPPPKKIDRLFHSGEEHLVVEVTDEGVTTPDILRTELMVDNSGEDGTPNWMRKRATPRRKKGNMKNAGMVIKSAQESKKKEGGGHDETTKRRSKAYGRGQLKQKTTRRRRGNQSKCDAKKRTKGGIQ</sequence>
<organism evidence="2 3">
    <name type="scientific">Polyplax serrata</name>
    <name type="common">Common mouse louse</name>
    <dbReference type="NCBI Taxonomy" id="468196"/>
    <lineage>
        <taxon>Eukaryota</taxon>
        <taxon>Metazoa</taxon>
        <taxon>Ecdysozoa</taxon>
        <taxon>Arthropoda</taxon>
        <taxon>Hexapoda</taxon>
        <taxon>Insecta</taxon>
        <taxon>Pterygota</taxon>
        <taxon>Neoptera</taxon>
        <taxon>Paraneoptera</taxon>
        <taxon>Psocodea</taxon>
        <taxon>Troctomorpha</taxon>
        <taxon>Phthiraptera</taxon>
        <taxon>Anoplura</taxon>
        <taxon>Polyplacidae</taxon>
        <taxon>Polyplax</taxon>
    </lineage>
</organism>
<dbReference type="Proteomes" id="UP001359485">
    <property type="component" value="Unassembled WGS sequence"/>
</dbReference>
<protein>
    <submittedName>
        <fullName evidence="2">Uncharacterized protein</fullName>
    </submittedName>
</protein>